<organism evidence="3 4">
    <name type="scientific">Candidatus Venteria ishoeyi</name>
    <dbReference type="NCBI Taxonomy" id="1899563"/>
    <lineage>
        <taxon>Bacteria</taxon>
        <taxon>Pseudomonadati</taxon>
        <taxon>Pseudomonadota</taxon>
        <taxon>Gammaproteobacteria</taxon>
        <taxon>Thiotrichales</taxon>
        <taxon>Thiotrichaceae</taxon>
        <taxon>Venteria</taxon>
    </lineage>
</organism>
<feature type="transmembrane region" description="Helical" evidence="2">
    <location>
        <begin position="768"/>
        <end position="790"/>
    </location>
</feature>
<sequence length="820" mass="95265">MLDCKNTSLICPENDLESYTIIEIAKQYGIDTHIVAGDWGITLEQSLQKIEINTLNSQLLIIELPAENSTLETLSHAGKQVHLIDHHQYANEDNPVQASSLEQFAQKIGHTLTQKQWHIAINDRDYLPGLSAAGVSFSDMKALREQELEIQGKTALMQEARQVLSDYRREFDDLHLFHVPKKYAKVMLEAAQTPTEESYKKAAAGRMPVELPNILILYFGENKQDICQIEFAGNAKHRQWLTPLRQKSQYSQDFTLWQGGNQYGCFFGAIPKHTGSAVDALVDELLSHALQTGRPLRHYHCNFYLPLDIFLDEELATEKFDNPLPEPDAPDINYSQIQSATDKDKKDEQQDTDQQAWLYFLPQIRHFLIPHQQDTPTMQQQAIQHWRIFPQQMCLHLGHPTQSQPLTFAVSELSLYRYFNALHLLAIQVQMEDLPKNSSLCRDDQSWWHDLFYQDDISHLQKRQLAHCLRFSKLVRVIYPSFGEQLQEKKIDELRLEEAGNINIAFRFNDNADLLQNLGQYNRLLNIWLQKFFQPKSWRKIEKKLPQRLQQIRDDRMFINVAYGLSGQVPDTDYSKQQSLRLLGLAGYVDAVSDTWQKANDYAYDEQFTRQQIQQDSLQRWQDTGTYALCCNYANAHLGYGYFFNNVIAPIHIPHIYGRMAILALFYQKTLRHYNRRISFATDKLTEQEKSRQPYEGFRTLRQEFINFTNKYWFHEISSQIQGIELFNKQTTALGLEREYDLIKDEMERADEYSDMLQNRIFSKRSDIFTKAAGGFAIASVVAAVLALWPLNAYEFHVSLVVAALALIYFGSLFFKKDYS</sequence>
<keyword evidence="4" id="KW-1185">Reference proteome</keyword>
<gene>
    <name evidence="3" type="ORF">MBHS_04053</name>
</gene>
<dbReference type="Proteomes" id="UP000236724">
    <property type="component" value="Unassembled WGS sequence"/>
</dbReference>
<evidence type="ECO:0000256" key="2">
    <source>
        <dbReference type="SAM" id="Phobius"/>
    </source>
</evidence>
<proteinExistence type="predicted"/>
<accession>A0A1H6FET2</accession>
<protein>
    <submittedName>
        <fullName evidence="3">Uncharacterized protein</fullName>
    </submittedName>
</protein>
<keyword evidence="2" id="KW-1133">Transmembrane helix</keyword>
<feature type="transmembrane region" description="Helical" evidence="2">
    <location>
        <begin position="647"/>
        <end position="667"/>
    </location>
</feature>
<feature type="coiled-coil region" evidence="1">
    <location>
        <begin position="143"/>
        <end position="170"/>
    </location>
</feature>
<keyword evidence="2" id="KW-0812">Transmembrane</keyword>
<dbReference type="OrthoDB" id="7052461at2"/>
<dbReference type="AlphaFoldDB" id="A0A1H6FET2"/>
<evidence type="ECO:0000313" key="4">
    <source>
        <dbReference type="Proteomes" id="UP000236724"/>
    </source>
</evidence>
<keyword evidence="2" id="KW-0472">Membrane</keyword>
<dbReference type="EMBL" id="FMSV02000544">
    <property type="protein sequence ID" value="SEH08163.1"/>
    <property type="molecule type" value="Genomic_DNA"/>
</dbReference>
<reference evidence="3 4" key="1">
    <citation type="submission" date="2016-10" db="EMBL/GenBank/DDBJ databases">
        <authorList>
            <person name="de Groot N.N."/>
        </authorList>
    </citation>
    <scope>NUCLEOTIDE SEQUENCE [LARGE SCALE GENOMIC DNA]</scope>
    <source>
        <strain evidence="3">MBHS1</strain>
    </source>
</reference>
<keyword evidence="1" id="KW-0175">Coiled coil</keyword>
<evidence type="ECO:0000313" key="3">
    <source>
        <dbReference type="EMBL" id="SEH08163.1"/>
    </source>
</evidence>
<evidence type="ECO:0000256" key="1">
    <source>
        <dbReference type="SAM" id="Coils"/>
    </source>
</evidence>
<dbReference type="RefSeq" id="WP_103921736.1">
    <property type="nucleotide sequence ID" value="NZ_FMSV02000544.1"/>
</dbReference>
<name>A0A1H6FET2_9GAMM</name>
<feature type="transmembrane region" description="Helical" evidence="2">
    <location>
        <begin position="796"/>
        <end position="815"/>
    </location>
</feature>